<sequence>KILTIMVERRPLLVANDSINNPNNETERDRMLAGQYYYSFDAELLQMRRTAKQLTSRLNNLGDCDANTPDRLSILNELLGDAGAGTAYIESPLRVDYGKHTFLGKNVYMNFNTVILDCARVDFGDNVLVGPNSSFFTAYHPLSPELRADFGPELAAPIKIGNDVWIGGNVIVLPGVTIGDGATVGAGSVVTKDVAPRTVVAGNPARFIRNVDKK</sequence>
<evidence type="ECO:0000256" key="2">
    <source>
        <dbReference type="ARBA" id="ARBA00022679"/>
    </source>
</evidence>
<keyword evidence="6" id="KW-1185">Reference proteome</keyword>
<keyword evidence="2" id="KW-0808">Transferase</keyword>
<dbReference type="SMART" id="SM01266">
    <property type="entry name" value="Mac"/>
    <property type="match status" value="1"/>
</dbReference>
<dbReference type="PANTHER" id="PTHR23416">
    <property type="entry name" value="SIALIC ACID SYNTHASE-RELATED"/>
    <property type="match status" value="1"/>
</dbReference>
<comment type="similarity">
    <text evidence="1">Belongs to the transferase hexapeptide repeat family.</text>
</comment>
<feature type="domain" description="Maltose/galactoside acetyltransferase" evidence="4">
    <location>
        <begin position="28"/>
        <end position="84"/>
    </location>
</feature>
<keyword evidence="3" id="KW-0012">Acyltransferase</keyword>
<dbReference type="CDD" id="cd03357">
    <property type="entry name" value="LbH_MAT_GAT"/>
    <property type="match status" value="1"/>
</dbReference>
<dbReference type="AlphaFoldDB" id="A0AAD5SV08"/>
<dbReference type="PROSITE" id="PS00101">
    <property type="entry name" value="HEXAPEP_TRANSFERASES"/>
    <property type="match status" value="1"/>
</dbReference>
<dbReference type="GO" id="GO:0016407">
    <property type="term" value="F:acetyltransferase activity"/>
    <property type="evidence" value="ECO:0007669"/>
    <property type="project" value="InterPro"/>
</dbReference>
<feature type="non-terminal residue" evidence="5">
    <location>
        <position position="1"/>
    </location>
</feature>
<evidence type="ECO:0000259" key="4">
    <source>
        <dbReference type="SMART" id="SM01266"/>
    </source>
</evidence>
<dbReference type="InterPro" id="IPR024688">
    <property type="entry name" value="Mac_dom"/>
</dbReference>
<comment type="caution">
    <text evidence="5">The sequence shown here is derived from an EMBL/GenBank/DDBJ whole genome shotgun (WGS) entry which is preliminary data.</text>
</comment>
<evidence type="ECO:0000256" key="1">
    <source>
        <dbReference type="ARBA" id="ARBA00007274"/>
    </source>
</evidence>
<reference evidence="5" key="1">
    <citation type="submission" date="2020-05" db="EMBL/GenBank/DDBJ databases">
        <title>Phylogenomic resolution of chytrid fungi.</title>
        <authorList>
            <person name="Stajich J.E."/>
            <person name="Amses K."/>
            <person name="Simmons R."/>
            <person name="Seto K."/>
            <person name="Myers J."/>
            <person name="Bonds A."/>
            <person name="Quandt C.A."/>
            <person name="Barry K."/>
            <person name="Liu P."/>
            <person name="Grigoriev I."/>
            <person name="Longcore J.E."/>
            <person name="James T.Y."/>
        </authorList>
    </citation>
    <scope>NUCLEOTIDE SEQUENCE</scope>
    <source>
        <strain evidence="5">JEL0513</strain>
    </source>
</reference>
<evidence type="ECO:0000256" key="3">
    <source>
        <dbReference type="ARBA" id="ARBA00023315"/>
    </source>
</evidence>
<dbReference type="PANTHER" id="PTHR23416:SF23">
    <property type="entry name" value="ACETYLTRANSFERASE C18B11.09C-RELATED"/>
    <property type="match status" value="1"/>
</dbReference>
<dbReference type="InterPro" id="IPR001451">
    <property type="entry name" value="Hexapep"/>
</dbReference>
<name>A0AAD5SV08_9FUNG</name>
<gene>
    <name evidence="5" type="primary">CAS91</name>
    <name evidence="5" type="ORF">HK100_002727</name>
</gene>
<dbReference type="InterPro" id="IPR051159">
    <property type="entry name" value="Hexapeptide_acetyltransf"/>
</dbReference>
<dbReference type="InterPro" id="IPR018357">
    <property type="entry name" value="Hexapep_transf_CS"/>
</dbReference>
<proteinExistence type="inferred from homology"/>
<accession>A0AAD5SV08</accession>
<dbReference type="GO" id="GO:0008374">
    <property type="term" value="F:O-acyltransferase activity"/>
    <property type="evidence" value="ECO:0007669"/>
    <property type="project" value="TreeGrafter"/>
</dbReference>
<organism evidence="5 6">
    <name type="scientific">Physocladia obscura</name>
    <dbReference type="NCBI Taxonomy" id="109957"/>
    <lineage>
        <taxon>Eukaryota</taxon>
        <taxon>Fungi</taxon>
        <taxon>Fungi incertae sedis</taxon>
        <taxon>Chytridiomycota</taxon>
        <taxon>Chytridiomycota incertae sedis</taxon>
        <taxon>Chytridiomycetes</taxon>
        <taxon>Chytridiales</taxon>
        <taxon>Chytriomycetaceae</taxon>
        <taxon>Physocladia</taxon>
    </lineage>
</organism>
<dbReference type="EMBL" id="JADGJH010001642">
    <property type="protein sequence ID" value="KAJ3111325.1"/>
    <property type="molecule type" value="Genomic_DNA"/>
</dbReference>
<dbReference type="Proteomes" id="UP001211907">
    <property type="component" value="Unassembled WGS sequence"/>
</dbReference>
<evidence type="ECO:0000313" key="6">
    <source>
        <dbReference type="Proteomes" id="UP001211907"/>
    </source>
</evidence>
<dbReference type="FunFam" id="2.160.10.10:FF:000025">
    <property type="entry name" value="Hexapeptide-repeat containing-acetyltransferase"/>
    <property type="match status" value="1"/>
</dbReference>
<dbReference type="SUPFAM" id="SSF51161">
    <property type="entry name" value="Trimeric LpxA-like enzymes"/>
    <property type="match status" value="1"/>
</dbReference>
<dbReference type="Pfam" id="PF00132">
    <property type="entry name" value="Hexapep"/>
    <property type="match status" value="1"/>
</dbReference>
<dbReference type="Gene3D" id="2.160.10.10">
    <property type="entry name" value="Hexapeptide repeat proteins"/>
    <property type="match status" value="1"/>
</dbReference>
<dbReference type="Pfam" id="PF12464">
    <property type="entry name" value="Mac"/>
    <property type="match status" value="1"/>
</dbReference>
<evidence type="ECO:0000313" key="5">
    <source>
        <dbReference type="EMBL" id="KAJ3111325.1"/>
    </source>
</evidence>
<dbReference type="InterPro" id="IPR011004">
    <property type="entry name" value="Trimer_LpxA-like_sf"/>
</dbReference>
<protein>
    <submittedName>
        <fullName evidence="5">Maltose acetyltransferase</fullName>
    </submittedName>
</protein>